<dbReference type="Gene3D" id="1.10.8.60">
    <property type="match status" value="1"/>
</dbReference>
<dbReference type="InterPro" id="IPR025944">
    <property type="entry name" value="Sigma_54_int_dom_CS"/>
</dbReference>
<dbReference type="Pfam" id="PF00158">
    <property type="entry name" value="Sigma54_activat"/>
    <property type="match status" value="1"/>
</dbReference>
<keyword evidence="8" id="KW-1185">Reference proteome</keyword>
<dbReference type="SUPFAM" id="SSF46689">
    <property type="entry name" value="Homeodomain-like"/>
    <property type="match status" value="1"/>
</dbReference>
<dbReference type="Gene3D" id="1.10.10.60">
    <property type="entry name" value="Homeodomain-like"/>
    <property type="match status" value="1"/>
</dbReference>
<dbReference type="FunFam" id="3.40.50.300:FF:000006">
    <property type="entry name" value="DNA-binding transcriptional regulator NtrC"/>
    <property type="match status" value="1"/>
</dbReference>
<protein>
    <submittedName>
        <fullName evidence="7">Fis family transcriptional regulator</fullName>
    </submittedName>
</protein>
<evidence type="ECO:0000313" key="8">
    <source>
        <dbReference type="Proteomes" id="UP000033651"/>
    </source>
</evidence>
<dbReference type="PROSITE" id="PS50045">
    <property type="entry name" value="SIGMA54_INTERACT_4"/>
    <property type="match status" value="1"/>
</dbReference>
<dbReference type="InterPro" id="IPR025943">
    <property type="entry name" value="Sigma_54_int_dom_ATP-bd_2"/>
</dbReference>
<dbReference type="PROSITE" id="PS00688">
    <property type="entry name" value="SIGMA54_INTERACT_3"/>
    <property type="match status" value="1"/>
</dbReference>
<dbReference type="EMBL" id="JZRB01000037">
    <property type="protein sequence ID" value="KJV29345.1"/>
    <property type="molecule type" value="Genomic_DNA"/>
</dbReference>
<feature type="domain" description="Sigma-54 factor interaction" evidence="6">
    <location>
        <begin position="139"/>
        <end position="368"/>
    </location>
</feature>
<accession>A0A0F3KDL2</accession>
<sequence length="446" mass="48851">MSRGESTGRCVVWVGRPSVEEHFGLIRAGWRTLVADPARLDSALPECGETAIAVVDLRAGAQAAVRVLQELRDNHPGLAWIGLTGQRTPANDPSIQHVLPQAFELIDGTSSLQALRQALQRVPADGIPVAFDDDQPSVMTGNSPAIRALSQNIRKFAPVELPLLITGETGTGKEMAARALHQLSGRREKPFAAINCGALPANLVQSELFGHERGAFTGATARRIGHFESADGGTVFLDEIGDLPLDAQTNLLRVLQEGTIERIGSCQSIKVNVRVLAATHVDLEKAVAQGRFREDLFYRLNVLRLRMPPLRERSGDIELLAQHFLDAFRENYGTRARAFSTAARRAMNNFAWPGNVRELMNRVQRAAVIADDALITPEDLELNADTPGIDKDSLGSARTSAEREAIVDCLRASAFNISECARRLRVSRVTVYRLCKKHQLALDQLR</sequence>
<dbReference type="InterPro" id="IPR027417">
    <property type="entry name" value="P-loop_NTPase"/>
</dbReference>
<reference evidence="7 8" key="1">
    <citation type="submission" date="2015-03" db="EMBL/GenBank/DDBJ databases">
        <title>Draft genome sequence of Luteibacter yeojuensis strain SU11.</title>
        <authorList>
            <person name="Sulaiman J."/>
            <person name="Priya K."/>
            <person name="Chan K.-G."/>
        </authorList>
    </citation>
    <scope>NUCLEOTIDE SEQUENCE [LARGE SCALE GENOMIC DNA]</scope>
    <source>
        <strain evidence="7 8">SU11</strain>
    </source>
</reference>
<keyword evidence="1" id="KW-0547">Nucleotide-binding</keyword>
<organism evidence="7 8">
    <name type="scientific">Luteibacter yeojuensis</name>
    <dbReference type="NCBI Taxonomy" id="345309"/>
    <lineage>
        <taxon>Bacteria</taxon>
        <taxon>Pseudomonadati</taxon>
        <taxon>Pseudomonadota</taxon>
        <taxon>Gammaproteobacteria</taxon>
        <taxon>Lysobacterales</taxon>
        <taxon>Rhodanobacteraceae</taxon>
        <taxon>Luteibacter</taxon>
    </lineage>
</organism>
<name>A0A0F3KDL2_9GAMM</name>
<dbReference type="Proteomes" id="UP000033651">
    <property type="component" value="Unassembled WGS sequence"/>
</dbReference>
<dbReference type="InterPro" id="IPR002197">
    <property type="entry name" value="HTH_Fis"/>
</dbReference>
<dbReference type="PATRIC" id="fig|345309.4.peg.2830"/>
<dbReference type="PANTHER" id="PTHR32071">
    <property type="entry name" value="TRANSCRIPTIONAL REGULATORY PROTEIN"/>
    <property type="match status" value="1"/>
</dbReference>
<dbReference type="RefSeq" id="WP_045830640.1">
    <property type="nucleotide sequence ID" value="NZ_JZRB01000037.1"/>
</dbReference>
<comment type="caution">
    <text evidence="7">The sequence shown here is derived from an EMBL/GenBank/DDBJ whole genome shotgun (WGS) entry which is preliminary data.</text>
</comment>
<keyword evidence="5" id="KW-0804">Transcription</keyword>
<evidence type="ECO:0000256" key="3">
    <source>
        <dbReference type="ARBA" id="ARBA00023015"/>
    </source>
</evidence>
<dbReference type="PROSITE" id="PS00676">
    <property type="entry name" value="SIGMA54_INTERACT_2"/>
    <property type="match status" value="1"/>
</dbReference>
<evidence type="ECO:0000256" key="1">
    <source>
        <dbReference type="ARBA" id="ARBA00022741"/>
    </source>
</evidence>
<evidence type="ECO:0000256" key="5">
    <source>
        <dbReference type="ARBA" id="ARBA00023163"/>
    </source>
</evidence>
<dbReference type="GO" id="GO:0006355">
    <property type="term" value="P:regulation of DNA-templated transcription"/>
    <property type="evidence" value="ECO:0007669"/>
    <property type="project" value="InterPro"/>
</dbReference>
<dbReference type="AlphaFoldDB" id="A0A0F3KDL2"/>
<dbReference type="InterPro" id="IPR003593">
    <property type="entry name" value="AAA+_ATPase"/>
</dbReference>
<dbReference type="GO" id="GO:0043565">
    <property type="term" value="F:sequence-specific DNA binding"/>
    <property type="evidence" value="ECO:0007669"/>
    <property type="project" value="InterPro"/>
</dbReference>
<evidence type="ECO:0000256" key="4">
    <source>
        <dbReference type="ARBA" id="ARBA00023125"/>
    </source>
</evidence>
<dbReference type="PANTHER" id="PTHR32071:SF120">
    <property type="entry name" value="TRANSCRIPTIONAL REGULATOR-RELATED"/>
    <property type="match status" value="1"/>
</dbReference>
<dbReference type="Pfam" id="PF02954">
    <property type="entry name" value="HTH_8"/>
    <property type="match status" value="1"/>
</dbReference>
<evidence type="ECO:0000259" key="6">
    <source>
        <dbReference type="PROSITE" id="PS50045"/>
    </source>
</evidence>
<keyword evidence="2" id="KW-0067">ATP-binding</keyword>
<evidence type="ECO:0000313" key="7">
    <source>
        <dbReference type="EMBL" id="KJV29345.1"/>
    </source>
</evidence>
<gene>
    <name evidence="7" type="ORF">VI08_16090</name>
</gene>
<dbReference type="InterPro" id="IPR002078">
    <property type="entry name" value="Sigma_54_int"/>
</dbReference>
<dbReference type="GO" id="GO:0005524">
    <property type="term" value="F:ATP binding"/>
    <property type="evidence" value="ECO:0007669"/>
    <property type="project" value="UniProtKB-KW"/>
</dbReference>
<dbReference type="Pfam" id="PF25601">
    <property type="entry name" value="AAA_lid_14"/>
    <property type="match status" value="1"/>
</dbReference>
<evidence type="ECO:0000256" key="2">
    <source>
        <dbReference type="ARBA" id="ARBA00022840"/>
    </source>
</evidence>
<dbReference type="SUPFAM" id="SSF52540">
    <property type="entry name" value="P-loop containing nucleoside triphosphate hydrolases"/>
    <property type="match status" value="1"/>
</dbReference>
<dbReference type="CDD" id="cd00009">
    <property type="entry name" value="AAA"/>
    <property type="match status" value="1"/>
</dbReference>
<dbReference type="InterPro" id="IPR009057">
    <property type="entry name" value="Homeodomain-like_sf"/>
</dbReference>
<dbReference type="OrthoDB" id="9804019at2"/>
<proteinExistence type="predicted"/>
<keyword evidence="4" id="KW-0238">DNA-binding</keyword>
<keyword evidence="3" id="KW-0805">Transcription regulation</keyword>
<dbReference type="SMART" id="SM00382">
    <property type="entry name" value="AAA"/>
    <property type="match status" value="1"/>
</dbReference>
<dbReference type="Gene3D" id="3.40.50.300">
    <property type="entry name" value="P-loop containing nucleotide triphosphate hydrolases"/>
    <property type="match status" value="1"/>
</dbReference>
<dbReference type="InterPro" id="IPR058031">
    <property type="entry name" value="AAA_lid_NorR"/>
</dbReference>